<protein>
    <recommendedName>
        <fullName evidence="4">Transmembrane protein</fullName>
    </recommendedName>
</protein>
<dbReference type="EMBL" id="JAZDWU010000005">
    <property type="protein sequence ID" value="KAL0000388.1"/>
    <property type="molecule type" value="Genomic_DNA"/>
</dbReference>
<gene>
    <name evidence="2" type="ORF">SO802_014169</name>
</gene>
<name>A0AAW2CS81_9ROSI</name>
<evidence type="ECO:0008006" key="4">
    <source>
        <dbReference type="Google" id="ProtNLM"/>
    </source>
</evidence>
<reference evidence="2 3" key="1">
    <citation type="submission" date="2024-01" db="EMBL/GenBank/DDBJ databases">
        <title>A telomere-to-telomere, gap-free genome of sweet tea (Lithocarpus litseifolius).</title>
        <authorList>
            <person name="Zhou J."/>
        </authorList>
    </citation>
    <scope>NUCLEOTIDE SEQUENCE [LARGE SCALE GENOMIC DNA]</scope>
    <source>
        <strain evidence="2">Zhou-2022a</strain>
        <tissue evidence="2">Leaf</tissue>
    </source>
</reference>
<accession>A0AAW2CS81</accession>
<keyword evidence="1" id="KW-0732">Signal</keyword>
<evidence type="ECO:0000256" key="1">
    <source>
        <dbReference type="SAM" id="SignalP"/>
    </source>
</evidence>
<evidence type="ECO:0000313" key="3">
    <source>
        <dbReference type="Proteomes" id="UP001459277"/>
    </source>
</evidence>
<proteinExistence type="predicted"/>
<feature type="signal peptide" evidence="1">
    <location>
        <begin position="1"/>
        <end position="25"/>
    </location>
</feature>
<comment type="caution">
    <text evidence="2">The sequence shown here is derived from an EMBL/GenBank/DDBJ whole genome shotgun (WGS) entry which is preliminary data.</text>
</comment>
<dbReference type="Proteomes" id="UP001459277">
    <property type="component" value="Unassembled WGS sequence"/>
</dbReference>
<keyword evidence="3" id="KW-1185">Reference proteome</keyword>
<sequence length="76" mass="8104">MSNLLAKLEVVEFMILCVMLFETKSDDELGNDGWCGFHGNIGFGFGVVDVVGIGIEFEDSSGNQRSGSEKRGSLGG</sequence>
<evidence type="ECO:0000313" key="2">
    <source>
        <dbReference type="EMBL" id="KAL0000388.1"/>
    </source>
</evidence>
<organism evidence="2 3">
    <name type="scientific">Lithocarpus litseifolius</name>
    <dbReference type="NCBI Taxonomy" id="425828"/>
    <lineage>
        <taxon>Eukaryota</taxon>
        <taxon>Viridiplantae</taxon>
        <taxon>Streptophyta</taxon>
        <taxon>Embryophyta</taxon>
        <taxon>Tracheophyta</taxon>
        <taxon>Spermatophyta</taxon>
        <taxon>Magnoliopsida</taxon>
        <taxon>eudicotyledons</taxon>
        <taxon>Gunneridae</taxon>
        <taxon>Pentapetalae</taxon>
        <taxon>rosids</taxon>
        <taxon>fabids</taxon>
        <taxon>Fagales</taxon>
        <taxon>Fagaceae</taxon>
        <taxon>Lithocarpus</taxon>
    </lineage>
</organism>
<feature type="chain" id="PRO_5043934939" description="Transmembrane protein" evidence="1">
    <location>
        <begin position="26"/>
        <end position="76"/>
    </location>
</feature>
<dbReference type="AlphaFoldDB" id="A0AAW2CS81"/>